<dbReference type="AlphaFoldDB" id="A0A1U9KLS2"/>
<name>A0A1U9KLS2_9PROT</name>
<protein>
    <recommendedName>
        <fullName evidence="2">Peptidoglycan binding-like domain-containing protein</fullName>
    </recommendedName>
</protein>
<dbReference type="Gene3D" id="1.10.101.10">
    <property type="entry name" value="PGBD-like superfamily/PGBD"/>
    <property type="match status" value="1"/>
</dbReference>
<dbReference type="InterPro" id="IPR002477">
    <property type="entry name" value="Peptidoglycan-bd-like"/>
</dbReference>
<reference evidence="3 4" key="1">
    <citation type="submission" date="2016-03" db="EMBL/GenBank/DDBJ databases">
        <title>Acetic acid bacteria sequencing.</title>
        <authorList>
            <person name="Brandt J."/>
            <person name="Jakob F."/>
            <person name="Vogel R.F."/>
        </authorList>
    </citation>
    <scope>NUCLEOTIDE SEQUENCE [LARGE SCALE GENOMIC DNA]</scope>
    <source>
        <strain evidence="3 4">NBRC 101099</strain>
    </source>
</reference>
<dbReference type="Pfam" id="PF01471">
    <property type="entry name" value="PG_binding_1"/>
    <property type="match status" value="1"/>
</dbReference>
<evidence type="ECO:0000259" key="2">
    <source>
        <dbReference type="Pfam" id="PF01471"/>
    </source>
</evidence>
<dbReference type="EMBL" id="CP014691">
    <property type="protein sequence ID" value="AQS86743.1"/>
    <property type="molecule type" value="Genomic_DNA"/>
</dbReference>
<sequence>MRQIMISARAGGSARDKGALRLGALAMLTGGMLLTAGQAAARPSLVTLIDLSAGKDMKPAACSTALSGLRDALDAIGIPTARPAVPTVDALRMVLLQLGNQGSSEPRMVVACAQGASAEGQLYLAPANLAADNRDLSRNGVSADTFARVAGAGGLTALDIVPISGTSLSENSGEQWRRAAEPNTSRLIAIEQAPDAATLIDRLTAAAKGHGDAMLSAFLGVQPAERSATPPPPTVAPVAVPTIAAKSDDNTAHPAAANGSSAQSSPTSATADTPAPKPVNKPSEPAVEAAAPKAAQAAAPPAATKPVSVKPAVVRHPPAKRVVADPAVHQVQLGLLAKGFYHGRVSGISNVATVQAIRHYQEKLGHQATGTLTPDEQNELAGK</sequence>
<feature type="region of interest" description="Disordered" evidence="1">
    <location>
        <begin position="249"/>
        <end position="307"/>
    </location>
</feature>
<dbReference type="Proteomes" id="UP000188604">
    <property type="component" value="Chromosome"/>
</dbReference>
<dbReference type="SUPFAM" id="SSF47090">
    <property type="entry name" value="PGBD-like"/>
    <property type="match status" value="1"/>
</dbReference>
<dbReference type="STRING" id="320497.A0U93_00880"/>
<evidence type="ECO:0000313" key="4">
    <source>
        <dbReference type="Proteomes" id="UP000188604"/>
    </source>
</evidence>
<feature type="compositionally biased region" description="Low complexity" evidence="1">
    <location>
        <begin position="260"/>
        <end position="274"/>
    </location>
</feature>
<dbReference type="RefSeq" id="WP_077805706.1">
    <property type="nucleotide sequence ID" value="NZ_BJXS01000010.1"/>
</dbReference>
<dbReference type="KEGG" id="nch:A0U93_00880"/>
<gene>
    <name evidence="3" type="ORF">A0U93_00880</name>
</gene>
<accession>A0A1U9KLS2</accession>
<dbReference type="OrthoDB" id="7283788at2"/>
<proteinExistence type="predicted"/>
<keyword evidence="4" id="KW-1185">Reference proteome</keyword>
<organism evidence="3 4">
    <name type="scientific">Neoasaia chiangmaiensis</name>
    <dbReference type="NCBI Taxonomy" id="320497"/>
    <lineage>
        <taxon>Bacteria</taxon>
        <taxon>Pseudomonadati</taxon>
        <taxon>Pseudomonadota</taxon>
        <taxon>Alphaproteobacteria</taxon>
        <taxon>Acetobacterales</taxon>
        <taxon>Acetobacteraceae</taxon>
        <taxon>Neoasaia</taxon>
    </lineage>
</organism>
<feature type="domain" description="Peptidoglycan binding-like" evidence="2">
    <location>
        <begin position="326"/>
        <end position="375"/>
    </location>
</feature>
<feature type="compositionally biased region" description="Low complexity" evidence="1">
    <location>
        <begin position="281"/>
        <end position="307"/>
    </location>
</feature>
<dbReference type="InterPro" id="IPR036365">
    <property type="entry name" value="PGBD-like_sf"/>
</dbReference>
<evidence type="ECO:0000256" key="1">
    <source>
        <dbReference type="SAM" id="MobiDB-lite"/>
    </source>
</evidence>
<dbReference type="InterPro" id="IPR036366">
    <property type="entry name" value="PGBDSf"/>
</dbReference>
<evidence type="ECO:0000313" key="3">
    <source>
        <dbReference type="EMBL" id="AQS86743.1"/>
    </source>
</evidence>